<evidence type="ECO:0000256" key="5">
    <source>
        <dbReference type="ARBA" id="ARBA00023002"/>
    </source>
</evidence>
<keyword evidence="3" id="KW-0285">Flavoprotein</keyword>
<evidence type="ECO:0000256" key="3">
    <source>
        <dbReference type="ARBA" id="ARBA00022630"/>
    </source>
</evidence>
<reference evidence="16" key="1">
    <citation type="submission" date="2018-06" db="EMBL/GenBank/DDBJ databases">
        <title>Genome assembly of Danube salmon.</title>
        <authorList>
            <person name="Macqueen D.J."/>
            <person name="Gundappa M.K."/>
        </authorList>
    </citation>
    <scope>NUCLEOTIDE SEQUENCE [LARGE SCALE GENOMIC DNA]</scope>
</reference>
<dbReference type="Pfam" id="PF07156">
    <property type="entry name" value="Prenylcys_lyase"/>
    <property type="match status" value="1"/>
</dbReference>
<comment type="catalytic activity">
    <reaction evidence="13">
        <text>[(2E,6E,10E)-geranylgeranyl]-L-cysteine + O2 + H2O = (2E,6E,10E)-geranylgeranial + L-cysteine + H2O2</text>
        <dbReference type="Rhea" id="RHEA:70407"/>
        <dbReference type="ChEBI" id="CHEBI:15377"/>
        <dbReference type="ChEBI" id="CHEBI:15379"/>
        <dbReference type="ChEBI" id="CHEBI:16240"/>
        <dbReference type="ChEBI" id="CHEBI:35235"/>
        <dbReference type="ChEBI" id="CHEBI:189549"/>
        <dbReference type="ChEBI" id="CHEBI:189554"/>
        <dbReference type="EC" id="1.8.3.5"/>
    </reaction>
    <physiologicalReaction direction="left-to-right" evidence="13">
        <dbReference type="Rhea" id="RHEA:70408"/>
    </physiologicalReaction>
</comment>
<comment type="cofactor">
    <cofactor evidence="1">
        <name>FAD</name>
        <dbReference type="ChEBI" id="CHEBI:57692"/>
    </cofactor>
</comment>
<evidence type="ECO:0000313" key="15">
    <source>
        <dbReference type="Ensembl" id="ENSHHUP00000057932.1"/>
    </source>
</evidence>
<sequence length="256" mass="29053">ASELRNPPKTIGKPILVQTPHSIFFFNAYFVRQEFGAVVKFNGGGTGHPEHRGYEYETGGAVLHPLNLHIKHFLERLTYGMAHGKELTFVESDWFIGNFLRLLQRYRFNFLRMQMWVESVLDKFTRNYQKFSYSFSNVEKLVHAMGGDGFLTLANERLEEAKLGEYFSQSFLIDVVAPVTRVNYGQSVRIIVFLGTWCLAGADPCLWAVDGGNKVCSGLLYHSKDALIPARVTAISVKLRPFKAGTHCICIYKCLK</sequence>
<evidence type="ECO:0000313" key="16">
    <source>
        <dbReference type="Proteomes" id="UP000314982"/>
    </source>
</evidence>
<evidence type="ECO:0000256" key="7">
    <source>
        <dbReference type="ARBA" id="ARBA00023228"/>
    </source>
</evidence>
<dbReference type="InterPro" id="IPR017046">
    <property type="entry name" value="Prenylcysteine_Oxase1"/>
</dbReference>
<keyword evidence="6" id="KW-0325">Glycoprotein</keyword>
<reference evidence="15" key="3">
    <citation type="submission" date="2025-09" db="UniProtKB">
        <authorList>
            <consortium name="Ensembl"/>
        </authorList>
    </citation>
    <scope>IDENTIFICATION</scope>
</reference>
<dbReference type="GO" id="GO:0030328">
    <property type="term" value="P:prenylcysteine catabolic process"/>
    <property type="evidence" value="ECO:0007669"/>
    <property type="project" value="InterPro"/>
</dbReference>
<comment type="catalytic activity">
    <reaction evidence="12">
        <text>an S-polyprenyl-L-cysteine + O2 + H2O = a polyprenal + L-cysteine + H2O2</text>
        <dbReference type="Rhea" id="RHEA:53892"/>
        <dbReference type="Rhea" id="RHEA-COMP:13675"/>
        <dbReference type="Rhea" id="RHEA-COMP:13676"/>
        <dbReference type="ChEBI" id="CHEBI:15377"/>
        <dbReference type="ChEBI" id="CHEBI:15379"/>
        <dbReference type="ChEBI" id="CHEBI:16240"/>
        <dbReference type="ChEBI" id="CHEBI:35235"/>
        <dbReference type="ChEBI" id="CHEBI:137934"/>
        <dbReference type="ChEBI" id="CHEBI:137935"/>
        <dbReference type="EC" id="1.8.3.5"/>
    </reaction>
    <physiologicalReaction direction="left-to-right" evidence="12">
        <dbReference type="Rhea" id="RHEA:53893"/>
    </physiologicalReaction>
</comment>
<evidence type="ECO:0000256" key="13">
    <source>
        <dbReference type="ARBA" id="ARBA00049343"/>
    </source>
</evidence>
<comment type="function">
    <text evidence="10">Prenylcysteine oxidase that cleaves the thioether bond of prenyl-L-cysteines, such as farnesylcysteine and geranylgeranylcysteine. Only active against free prenylcysteines and not prenylcysteine residues within prenylated proteins or peptides. Involved in the final step in the degradation of prenylated proteins, by degrading prenylcysteines after the protein has been degraded.</text>
</comment>
<evidence type="ECO:0000256" key="2">
    <source>
        <dbReference type="ARBA" id="ARBA00004371"/>
    </source>
</evidence>
<evidence type="ECO:0000256" key="9">
    <source>
        <dbReference type="ARBA" id="ARBA00040608"/>
    </source>
</evidence>
<dbReference type="AlphaFoldDB" id="A0A4W5P3M0"/>
<keyword evidence="16" id="KW-1185">Reference proteome</keyword>
<feature type="domain" description="Prenylcysteine lyase" evidence="14">
    <location>
        <begin position="89"/>
        <end position="238"/>
    </location>
</feature>
<name>A0A4W5P3M0_9TELE</name>
<dbReference type="Ensembl" id="ENSHHUT00000059921.1">
    <property type="protein sequence ID" value="ENSHHUP00000057932.1"/>
    <property type="gene ID" value="ENSHHUG00000034498.1"/>
</dbReference>
<keyword evidence="5" id="KW-0560">Oxidoreductase</keyword>
<proteinExistence type="predicted"/>
<evidence type="ECO:0000256" key="6">
    <source>
        <dbReference type="ARBA" id="ARBA00023180"/>
    </source>
</evidence>
<dbReference type="EC" id="1.8.3.5" evidence="8"/>
<dbReference type="GeneTree" id="ENSGT00390000011206"/>
<accession>A0A4W5P3M0</accession>
<evidence type="ECO:0000256" key="4">
    <source>
        <dbReference type="ARBA" id="ARBA00022827"/>
    </source>
</evidence>
<dbReference type="STRING" id="62062.ENSHHUP00000057932"/>
<protein>
    <recommendedName>
        <fullName evidence="9">Prenylcysteine oxidase 1</fullName>
        <ecNumber evidence="8">1.8.3.5</ecNumber>
    </recommendedName>
</protein>
<dbReference type="GO" id="GO:0005764">
    <property type="term" value="C:lysosome"/>
    <property type="evidence" value="ECO:0007669"/>
    <property type="project" value="UniProtKB-SubCell"/>
</dbReference>
<keyword evidence="7" id="KW-0458">Lysosome</keyword>
<dbReference type="GO" id="GO:0001735">
    <property type="term" value="F:prenylcysteine oxidase activity"/>
    <property type="evidence" value="ECO:0007669"/>
    <property type="project" value="UniProtKB-EC"/>
</dbReference>
<dbReference type="Proteomes" id="UP000314982">
    <property type="component" value="Unassembled WGS sequence"/>
</dbReference>
<dbReference type="PANTHER" id="PTHR15944">
    <property type="entry name" value="FARNESYLCYSTEINE LYASE"/>
    <property type="match status" value="1"/>
</dbReference>
<evidence type="ECO:0000256" key="1">
    <source>
        <dbReference type="ARBA" id="ARBA00001974"/>
    </source>
</evidence>
<comment type="catalytic activity">
    <reaction evidence="11">
        <text>S-(2E,6E)-farnesyl-L-cysteine + O2 + H2O = (2E,6E)-farnesal + L-cysteine + H2O2</text>
        <dbReference type="Rhea" id="RHEA:30231"/>
        <dbReference type="ChEBI" id="CHEBI:15377"/>
        <dbReference type="ChEBI" id="CHEBI:15379"/>
        <dbReference type="ChEBI" id="CHEBI:15894"/>
        <dbReference type="ChEBI" id="CHEBI:16240"/>
        <dbReference type="ChEBI" id="CHEBI:35235"/>
        <dbReference type="ChEBI" id="CHEBI:62141"/>
        <dbReference type="EC" id="1.8.3.5"/>
    </reaction>
    <physiologicalReaction direction="left-to-right" evidence="11">
        <dbReference type="Rhea" id="RHEA:30232"/>
    </physiologicalReaction>
</comment>
<dbReference type="InterPro" id="IPR010795">
    <property type="entry name" value="Prenylcys_lyase"/>
</dbReference>
<evidence type="ECO:0000256" key="10">
    <source>
        <dbReference type="ARBA" id="ARBA00045287"/>
    </source>
</evidence>
<reference evidence="15" key="2">
    <citation type="submission" date="2025-08" db="UniProtKB">
        <authorList>
            <consortium name="Ensembl"/>
        </authorList>
    </citation>
    <scope>IDENTIFICATION</scope>
</reference>
<evidence type="ECO:0000259" key="14">
    <source>
        <dbReference type="Pfam" id="PF07156"/>
    </source>
</evidence>
<evidence type="ECO:0000256" key="11">
    <source>
        <dbReference type="ARBA" id="ARBA00047616"/>
    </source>
</evidence>
<evidence type="ECO:0000256" key="8">
    <source>
        <dbReference type="ARBA" id="ARBA00039077"/>
    </source>
</evidence>
<dbReference type="GO" id="GO:0030327">
    <property type="term" value="P:prenylated protein catabolic process"/>
    <property type="evidence" value="ECO:0007669"/>
    <property type="project" value="TreeGrafter"/>
</dbReference>
<evidence type="ECO:0000256" key="12">
    <source>
        <dbReference type="ARBA" id="ARBA00048495"/>
    </source>
</evidence>
<organism evidence="15 16">
    <name type="scientific">Hucho hucho</name>
    <name type="common">huchen</name>
    <dbReference type="NCBI Taxonomy" id="62062"/>
    <lineage>
        <taxon>Eukaryota</taxon>
        <taxon>Metazoa</taxon>
        <taxon>Chordata</taxon>
        <taxon>Craniata</taxon>
        <taxon>Vertebrata</taxon>
        <taxon>Euteleostomi</taxon>
        <taxon>Actinopterygii</taxon>
        <taxon>Neopterygii</taxon>
        <taxon>Teleostei</taxon>
        <taxon>Protacanthopterygii</taxon>
        <taxon>Salmoniformes</taxon>
        <taxon>Salmonidae</taxon>
        <taxon>Salmoninae</taxon>
        <taxon>Hucho</taxon>
    </lineage>
</organism>
<keyword evidence="4" id="KW-0274">FAD</keyword>
<comment type="subcellular location">
    <subcellularLocation>
        <location evidence="2">Lysosome</location>
    </subcellularLocation>
</comment>
<dbReference type="PANTHER" id="PTHR15944:SF3">
    <property type="entry name" value="PRENYLCYSTEINE OXIDASE 1"/>
    <property type="match status" value="1"/>
</dbReference>